<gene>
    <name evidence="3" type="ORF">M422DRAFT_266667</name>
</gene>
<dbReference type="HOGENOM" id="CLU_1670496_0_0_1"/>
<reference evidence="3 4" key="1">
    <citation type="submission" date="2014-06" db="EMBL/GenBank/DDBJ databases">
        <title>Evolutionary Origins and Diversification of the Mycorrhizal Mutualists.</title>
        <authorList>
            <consortium name="DOE Joint Genome Institute"/>
            <consortium name="Mycorrhizal Genomics Consortium"/>
            <person name="Kohler A."/>
            <person name="Kuo A."/>
            <person name="Nagy L.G."/>
            <person name="Floudas D."/>
            <person name="Copeland A."/>
            <person name="Barry K.W."/>
            <person name="Cichocki N."/>
            <person name="Veneault-Fourrey C."/>
            <person name="LaButti K."/>
            <person name="Lindquist E.A."/>
            <person name="Lipzen A."/>
            <person name="Lundell T."/>
            <person name="Morin E."/>
            <person name="Murat C."/>
            <person name="Riley R."/>
            <person name="Ohm R."/>
            <person name="Sun H."/>
            <person name="Tunlid A."/>
            <person name="Henrissat B."/>
            <person name="Grigoriev I.V."/>
            <person name="Hibbett D.S."/>
            <person name="Martin F."/>
        </authorList>
    </citation>
    <scope>NUCLEOTIDE SEQUENCE [LARGE SCALE GENOMIC DNA]</scope>
    <source>
        <strain evidence="3 4">SS14</strain>
    </source>
</reference>
<sequence>MSTLVTPVSQNMILLPGFETDQPVTILWIMRTISPRRATLMPPRPISFLPDDPSSSSPSPSLSPSPSPSSPPSPSSTIVPNSSLPLPPPPSASVTTAEPPSIHSYPPPTCHIAQQLGEARQSQSWTWKGLLEDVWLYILVIGLGLSIIGVLVIASTFH</sequence>
<dbReference type="Proteomes" id="UP000054279">
    <property type="component" value="Unassembled WGS sequence"/>
</dbReference>
<protein>
    <submittedName>
        <fullName evidence="3">Uncharacterized protein</fullName>
    </submittedName>
</protein>
<evidence type="ECO:0000256" key="2">
    <source>
        <dbReference type="SAM" id="Phobius"/>
    </source>
</evidence>
<evidence type="ECO:0000313" key="4">
    <source>
        <dbReference type="Proteomes" id="UP000054279"/>
    </source>
</evidence>
<feature type="compositionally biased region" description="Low complexity" evidence="1">
    <location>
        <begin position="49"/>
        <end position="60"/>
    </location>
</feature>
<feature type="compositionally biased region" description="Pro residues" evidence="1">
    <location>
        <begin position="61"/>
        <end position="74"/>
    </location>
</feature>
<feature type="transmembrane region" description="Helical" evidence="2">
    <location>
        <begin position="134"/>
        <end position="157"/>
    </location>
</feature>
<organism evidence="3 4">
    <name type="scientific">Sphaerobolus stellatus (strain SS14)</name>
    <dbReference type="NCBI Taxonomy" id="990650"/>
    <lineage>
        <taxon>Eukaryota</taxon>
        <taxon>Fungi</taxon>
        <taxon>Dikarya</taxon>
        <taxon>Basidiomycota</taxon>
        <taxon>Agaricomycotina</taxon>
        <taxon>Agaricomycetes</taxon>
        <taxon>Phallomycetidae</taxon>
        <taxon>Geastrales</taxon>
        <taxon>Sphaerobolaceae</taxon>
        <taxon>Sphaerobolus</taxon>
    </lineage>
</organism>
<accession>A0A0C9TNN1</accession>
<dbReference type="EMBL" id="KN837239">
    <property type="protein sequence ID" value="KIJ31638.1"/>
    <property type="molecule type" value="Genomic_DNA"/>
</dbReference>
<evidence type="ECO:0000313" key="3">
    <source>
        <dbReference type="EMBL" id="KIJ31638.1"/>
    </source>
</evidence>
<proteinExistence type="predicted"/>
<feature type="compositionally biased region" description="Low complexity" evidence="1">
    <location>
        <begin position="75"/>
        <end position="84"/>
    </location>
</feature>
<feature type="compositionally biased region" description="Low complexity" evidence="1">
    <location>
        <begin position="92"/>
        <end position="101"/>
    </location>
</feature>
<evidence type="ECO:0000256" key="1">
    <source>
        <dbReference type="SAM" id="MobiDB-lite"/>
    </source>
</evidence>
<keyword evidence="4" id="KW-1185">Reference proteome</keyword>
<dbReference type="AlphaFoldDB" id="A0A0C9TNN1"/>
<feature type="region of interest" description="Disordered" evidence="1">
    <location>
        <begin position="40"/>
        <end position="108"/>
    </location>
</feature>
<name>A0A0C9TNN1_SPHS4</name>
<keyword evidence="2" id="KW-1133">Transmembrane helix</keyword>
<keyword evidence="2" id="KW-0812">Transmembrane</keyword>
<keyword evidence="2" id="KW-0472">Membrane</keyword>